<organism evidence="8 9">
    <name type="scientific">Aphanomyces stellatus</name>
    <dbReference type="NCBI Taxonomy" id="120398"/>
    <lineage>
        <taxon>Eukaryota</taxon>
        <taxon>Sar</taxon>
        <taxon>Stramenopiles</taxon>
        <taxon>Oomycota</taxon>
        <taxon>Saprolegniomycetes</taxon>
        <taxon>Saprolegniales</taxon>
        <taxon>Verrucalvaceae</taxon>
        <taxon>Aphanomyces</taxon>
    </lineage>
</organism>
<evidence type="ECO:0000256" key="2">
    <source>
        <dbReference type="ARBA" id="ARBA00023125"/>
    </source>
</evidence>
<evidence type="ECO:0000313" key="9">
    <source>
        <dbReference type="Proteomes" id="UP000332933"/>
    </source>
</evidence>
<reference evidence="8 9" key="1">
    <citation type="submission" date="2019-03" db="EMBL/GenBank/DDBJ databases">
        <authorList>
            <person name="Gaulin E."/>
            <person name="Dumas B."/>
        </authorList>
    </citation>
    <scope>NUCLEOTIDE SEQUENCE [LARGE SCALE GENOMIC DNA]</scope>
    <source>
        <strain evidence="8">CBS 568.67</strain>
    </source>
</reference>
<dbReference type="EMBL" id="VJMH01005370">
    <property type="protein sequence ID" value="KAF0696807.1"/>
    <property type="molecule type" value="Genomic_DNA"/>
</dbReference>
<keyword evidence="3" id="KW-0539">Nucleus</keyword>
<comment type="similarity">
    <text evidence="4">Belongs to the HSF family.</text>
</comment>
<dbReference type="SMART" id="SM00415">
    <property type="entry name" value="HSF"/>
    <property type="match status" value="1"/>
</dbReference>
<feature type="compositionally biased region" description="Polar residues" evidence="5">
    <location>
        <begin position="154"/>
        <end position="163"/>
    </location>
</feature>
<sequence>MHLKDEMAKNTNPPAPATFIRSLFNLTRTGTPYVDWSVDGSSFRILDVKRFAKEVLPRFFKHSNMSSFQRQLNYFAFKKATKSHQTIEPNAIRPGMAEFHHPWFRRDMSEDSLRYFRRKKTSKIRSAEPLMDVYATNFPPQVALEKEDPKPIAPSTQRVNCKSSTKKGPHISLPSFLKSINKPKAQKKAANARSKSKKETFTSTIKLPSINIEPLLHSSTPLLPRIPAASISLALQQPHANGHDMDISWGESDQRSDGIVPWSSGDHEWLNTFDWEALHDILPLLNGPPCHEVDKAECVGGTSVVA</sequence>
<dbReference type="InterPro" id="IPR000232">
    <property type="entry name" value="HSF_DNA-bd"/>
</dbReference>
<reference evidence="7" key="2">
    <citation type="submission" date="2019-06" db="EMBL/GenBank/DDBJ databases">
        <title>Genomics analysis of Aphanomyces spp. identifies a new class of oomycete effector associated with host adaptation.</title>
        <authorList>
            <person name="Gaulin E."/>
        </authorList>
    </citation>
    <scope>NUCLEOTIDE SEQUENCE</scope>
    <source>
        <strain evidence="7">CBS 578.67</strain>
    </source>
</reference>
<keyword evidence="9" id="KW-1185">Reference proteome</keyword>
<dbReference type="GO" id="GO:0043565">
    <property type="term" value="F:sequence-specific DNA binding"/>
    <property type="evidence" value="ECO:0007669"/>
    <property type="project" value="InterPro"/>
</dbReference>
<evidence type="ECO:0000256" key="1">
    <source>
        <dbReference type="ARBA" id="ARBA00004123"/>
    </source>
</evidence>
<accession>A0A485KW13</accession>
<dbReference type="PANTHER" id="PTHR10015">
    <property type="entry name" value="HEAT SHOCK TRANSCRIPTION FACTOR"/>
    <property type="match status" value="1"/>
</dbReference>
<comment type="subcellular location">
    <subcellularLocation>
        <location evidence="1">Nucleus</location>
    </subcellularLocation>
</comment>
<evidence type="ECO:0000256" key="4">
    <source>
        <dbReference type="RuleBase" id="RU004020"/>
    </source>
</evidence>
<proteinExistence type="inferred from homology"/>
<protein>
    <submittedName>
        <fullName evidence="8">Aste57867_12469 protein</fullName>
    </submittedName>
</protein>
<dbReference type="Proteomes" id="UP000332933">
    <property type="component" value="Unassembled WGS sequence"/>
</dbReference>
<evidence type="ECO:0000256" key="3">
    <source>
        <dbReference type="ARBA" id="ARBA00023242"/>
    </source>
</evidence>
<dbReference type="AlphaFoldDB" id="A0A485KW13"/>
<dbReference type="InterPro" id="IPR036390">
    <property type="entry name" value="WH_DNA-bd_sf"/>
</dbReference>
<dbReference type="GO" id="GO:0005634">
    <property type="term" value="C:nucleus"/>
    <property type="evidence" value="ECO:0007669"/>
    <property type="project" value="UniProtKB-SubCell"/>
</dbReference>
<name>A0A485KW13_9STRA</name>
<evidence type="ECO:0000259" key="6">
    <source>
        <dbReference type="SMART" id="SM00415"/>
    </source>
</evidence>
<evidence type="ECO:0000256" key="5">
    <source>
        <dbReference type="SAM" id="MobiDB-lite"/>
    </source>
</evidence>
<dbReference type="PANTHER" id="PTHR10015:SF427">
    <property type="entry name" value="HEAT SHOCK FACTOR PROTEIN"/>
    <property type="match status" value="1"/>
</dbReference>
<feature type="region of interest" description="Disordered" evidence="5">
    <location>
        <begin position="146"/>
        <end position="175"/>
    </location>
</feature>
<dbReference type="PRINTS" id="PR00056">
    <property type="entry name" value="HSFDOMAIN"/>
</dbReference>
<dbReference type="Gene3D" id="1.10.10.10">
    <property type="entry name" value="Winged helix-like DNA-binding domain superfamily/Winged helix DNA-binding domain"/>
    <property type="match status" value="1"/>
</dbReference>
<dbReference type="EMBL" id="CAADRA010005391">
    <property type="protein sequence ID" value="VFT89320.1"/>
    <property type="molecule type" value="Genomic_DNA"/>
</dbReference>
<keyword evidence="2" id="KW-0238">DNA-binding</keyword>
<dbReference type="GO" id="GO:0003700">
    <property type="term" value="F:DNA-binding transcription factor activity"/>
    <property type="evidence" value="ECO:0007669"/>
    <property type="project" value="InterPro"/>
</dbReference>
<dbReference type="SUPFAM" id="SSF46785">
    <property type="entry name" value="Winged helix' DNA-binding domain"/>
    <property type="match status" value="1"/>
</dbReference>
<gene>
    <name evidence="8" type="primary">Aste57867_12469</name>
    <name evidence="7" type="ORF">As57867_012423</name>
    <name evidence="8" type="ORF">ASTE57867_12469</name>
</gene>
<evidence type="ECO:0000313" key="7">
    <source>
        <dbReference type="EMBL" id="KAF0696807.1"/>
    </source>
</evidence>
<dbReference type="InterPro" id="IPR036388">
    <property type="entry name" value="WH-like_DNA-bd_sf"/>
</dbReference>
<feature type="domain" description="HSF-type DNA-binding" evidence="6">
    <location>
        <begin position="15"/>
        <end position="119"/>
    </location>
</feature>
<evidence type="ECO:0000313" key="8">
    <source>
        <dbReference type="EMBL" id="VFT89320.1"/>
    </source>
</evidence>
<dbReference type="OrthoDB" id="60033at2759"/>
<dbReference type="Pfam" id="PF00447">
    <property type="entry name" value="HSF_DNA-bind"/>
    <property type="match status" value="1"/>
</dbReference>